<dbReference type="GO" id="GO:0019941">
    <property type="term" value="P:modification-dependent protein catabolic process"/>
    <property type="evidence" value="ECO:0007669"/>
    <property type="project" value="InterPro"/>
</dbReference>
<accession>A0AA35RRG4</accession>
<dbReference type="GO" id="GO:0010498">
    <property type="term" value="P:proteasomal protein catabolic process"/>
    <property type="evidence" value="ECO:0007669"/>
    <property type="project" value="InterPro"/>
</dbReference>
<sequence length="430" mass="50313">MQQDRKRKIPFVELKSDLIIYNGSRFYNDHTHPEYSTGECVRLFELVAQDKAGERIVDICAQRRTEMLDRGVVRMYKNNTDFEGHSYGCHENYLMDRSVPFERILEGLLPFFATRQIFCGAGKVGVERDDRAPIYQLSQRAEFFEVIASVDTMHKRPVVNTRDEPHADAARYRRLHVIVGDSNMSEYATALKVGTTAMVLNLLERKIFPQDMGLGDPVWALKEISRDPTHKWILDRQNGRTISAIDIQRSYLDLAQRHLRGLDEESDWVLYEWERTLDDLESDPMQLTDRVDWVAKKWLLDAFRESENLSWDDPWLQSLDLEYHNIDPNRGLYFDLVQQGKMQRVLTDERVERACGTPPADTRAKARAAMVRTLSKNRVRYIVDWDSVYLENEFHLSLRDPFDTYDKEVEAFDEEVEVVSKMMGLRRSGK</sequence>
<dbReference type="EMBL" id="CASHTH010001525">
    <property type="protein sequence ID" value="CAI8016379.1"/>
    <property type="molecule type" value="Genomic_DNA"/>
</dbReference>
<proteinExistence type="predicted"/>
<dbReference type="AlphaFoldDB" id="A0AA35RRG4"/>
<dbReference type="Pfam" id="PF03136">
    <property type="entry name" value="Pup_ligase"/>
    <property type="match status" value="1"/>
</dbReference>
<dbReference type="InterPro" id="IPR004347">
    <property type="entry name" value="Pup_ligase/deamidase"/>
</dbReference>
<dbReference type="PANTHER" id="PTHR42307:SF2">
    <property type="entry name" value="PUP DEAMIDASE_DEPUPYLASE"/>
    <property type="match status" value="1"/>
</dbReference>
<reference evidence="1" key="1">
    <citation type="submission" date="2023-03" db="EMBL/GenBank/DDBJ databases">
        <authorList>
            <person name="Steffen K."/>
            <person name="Cardenas P."/>
        </authorList>
    </citation>
    <scope>NUCLEOTIDE SEQUENCE</scope>
</reference>
<name>A0AA35RRG4_GEOBA</name>
<protein>
    <submittedName>
        <fullName evidence="1">Depupylase</fullName>
    </submittedName>
</protein>
<dbReference type="GO" id="GO:0005524">
    <property type="term" value="F:ATP binding"/>
    <property type="evidence" value="ECO:0007669"/>
    <property type="project" value="TreeGrafter"/>
</dbReference>
<dbReference type="GO" id="GO:0008233">
    <property type="term" value="F:peptidase activity"/>
    <property type="evidence" value="ECO:0007669"/>
    <property type="project" value="TreeGrafter"/>
</dbReference>
<dbReference type="PANTHER" id="PTHR42307">
    <property type="entry name" value="PUP DEAMIDASE/DEPUPYLASE"/>
    <property type="match status" value="1"/>
</dbReference>
<dbReference type="Proteomes" id="UP001174909">
    <property type="component" value="Unassembled WGS sequence"/>
</dbReference>
<evidence type="ECO:0000313" key="2">
    <source>
        <dbReference type="Proteomes" id="UP001174909"/>
    </source>
</evidence>
<dbReference type="GO" id="GO:0016811">
    <property type="term" value="F:hydrolase activity, acting on carbon-nitrogen (but not peptide) bonds, in linear amides"/>
    <property type="evidence" value="ECO:0007669"/>
    <property type="project" value="TreeGrafter"/>
</dbReference>
<dbReference type="GO" id="GO:0070490">
    <property type="term" value="P:protein pupylation"/>
    <property type="evidence" value="ECO:0007669"/>
    <property type="project" value="TreeGrafter"/>
</dbReference>
<comment type="caution">
    <text evidence="1">The sequence shown here is derived from an EMBL/GenBank/DDBJ whole genome shotgun (WGS) entry which is preliminary data.</text>
</comment>
<organism evidence="1 2">
    <name type="scientific">Geodia barretti</name>
    <name type="common">Barrett's horny sponge</name>
    <dbReference type="NCBI Taxonomy" id="519541"/>
    <lineage>
        <taxon>Eukaryota</taxon>
        <taxon>Metazoa</taxon>
        <taxon>Porifera</taxon>
        <taxon>Demospongiae</taxon>
        <taxon>Heteroscleromorpha</taxon>
        <taxon>Tetractinellida</taxon>
        <taxon>Astrophorina</taxon>
        <taxon>Geodiidae</taxon>
        <taxon>Geodia</taxon>
    </lineage>
</organism>
<keyword evidence="2" id="KW-1185">Reference proteome</keyword>
<gene>
    <name evidence="1" type="ORF">GBAR_LOCUS10050</name>
</gene>
<evidence type="ECO:0000313" key="1">
    <source>
        <dbReference type="EMBL" id="CAI8016379.1"/>
    </source>
</evidence>